<proteinExistence type="predicted"/>
<sequence length="108" mass="12281">MSKIIDISAKLTNERPKLKLAEGKVYEIDDRKNNIILLNQKMMNENLNDLNVIDNMINIVLGEDAAREINDMNLPVVAYQSIMIAIMAAITGEDYEVAEARFRKETIL</sequence>
<accession>A0ABS6G7S2</accession>
<protein>
    <submittedName>
        <fullName evidence="1">Uncharacterized protein</fullName>
    </submittedName>
</protein>
<evidence type="ECO:0000313" key="1">
    <source>
        <dbReference type="EMBL" id="MBU5677777.1"/>
    </source>
</evidence>
<dbReference type="Proteomes" id="UP000779508">
    <property type="component" value="Unassembled WGS sequence"/>
</dbReference>
<keyword evidence="2" id="KW-1185">Reference proteome</keyword>
<reference evidence="1 2" key="1">
    <citation type="submission" date="2021-06" db="EMBL/GenBank/DDBJ databases">
        <authorList>
            <person name="Sun Q."/>
            <person name="Li D."/>
        </authorList>
    </citation>
    <scope>NUCLEOTIDE SEQUENCE [LARGE SCALE GENOMIC DNA]</scope>
    <source>
        <strain evidence="1 2">MSJ-5</strain>
    </source>
</reference>
<name>A0ABS6G7S2_9FIRM</name>
<organism evidence="1 2">
    <name type="scientific">Alkaliphilus flagellatus</name>
    <dbReference type="NCBI Taxonomy" id="2841507"/>
    <lineage>
        <taxon>Bacteria</taxon>
        <taxon>Bacillati</taxon>
        <taxon>Bacillota</taxon>
        <taxon>Clostridia</taxon>
        <taxon>Peptostreptococcales</taxon>
        <taxon>Natronincolaceae</taxon>
        <taxon>Alkaliphilus</taxon>
    </lineage>
</organism>
<dbReference type="EMBL" id="JAHLQK010000006">
    <property type="protein sequence ID" value="MBU5677777.1"/>
    <property type="molecule type" value="Genomic_DNA"/>
</dbReference>
<gene>
    <name evidence="1" type="ORF">KQI88_15265</name>
</gene>
<dbReference type="RefSeq" id="WP_216418777.1">
    <property type="nucleotide sequence ID" value="NZ_JAHLQK010000006.1"/>
</dbReference>
<evidence type="ECO:0000313" key="2">
    <source>
        <dbReference type="Proteomes" id="UP000779508"/>
    </source>
</evidence>
<comment type="caution">
    <text evidence="1">The sequence shown here is derived from an EMBL/GenBank/DDBJ whole genome shotgun (WGS) entry which is preliminary data.</text>
</comment>